<dbReference type="SUPFAM" id="SSF51206">
    <property type="entry name" value="cAMP-binding domain-like"/>
    <property type="match status" value="1"/>
</dbReference>
<keyword evidence="4 5" id="KW-0472">Membrane</keyword>
<comment type="subcellular location">
    <subcellularLocation>
        <location evidence="1">Membrane</location>
        <topology evidence="1">Multi-pass membrane protein</topology>
    </subcellularLocation>
</comment>
<dbReference type="EMBL" id="MPUH01000004">
    <property type="protein sequence ID" value="OMJ96019.1"/>
    <property type="molecule type" value="Genomic_DNA"/>
</dbReference>
<dbReference type="Gene3D" id="1.10.287.70">
    <property type="match status" value="1"/>
</dbReference>
<feature type="transmembrane region" description="Helical" evidence="5">
    <location>
        <begin position="94"/>
        <end position="115"/>
    </location>
</feature>
<evidence type="ECO:0000313" key="7">
    <source>
        <dbReference type="EMBL" id="OMJ96019.1"/>
    </source>
</evidence>
<dbReference type="AlphaFoldDB" id="A0A1R2D431"/>
<dbReference type="OrthoDB" id="417811at2759"/>
<keyword evidence="2 5" id="KW-0812">Transmembrane</keyword>
<feature type="domain" description="Potassium channel" evidence="6">
    <location>
        <begin position="252"/>
        <end position="342"/>
    </location>
</feature>
<dbReference type="PANTHER" id="PTHR47823">
    <property type="entry name" value="ION_TRANS DOMAIN-CONTAINING PROTEIN"/>
    <property type="match status" value="1"/>
</dbReference>
<dbReference type="InterPro" id="IPR018490">
    <property type="entry name" value="cNMP-bd_dom_sf"/>
</dbReference>
<dbReference type="InterPro" id="IPR014710">
    <property type="entry name" value="RmlC-like_jellyroll"/>
</dbReference>
<accession>A0A1R2D431</accession>
<feature type="transmembrane region" description="Helical" evidence="5">
    <location>
        <begin position="318"/>
        <end position="339"/>
    </location>
</feature>
<proteinExistence type="predicted"/>
<dbReference type="InterPro" id="IPR027359">
    <property type="entry name" value="Volt_channel_dom_sf"/>
</dbReference>
<reference evidence="7 8" key="1">
    <citation type="submission" date="2016-11" db="EMBL/GenBank/DDBJ databases">
        <title>The macronuclear genome of Stentor coeruleus: a giant cell with tiny introns.</title>
        <authorList>
            <person name="Slabodnick M."/>
            <person name="Ruby J.G."/>
            <person name="Reiff S.B."/>
            <person name="Swart E.C."/>
            <person name="Gosai S."/>
            <person name="Prabakaran S."/>
            <person name="Witkowska E."/>
            <person name="Larue G.E."/>
            <person name="Fisher S."/>
            <person name="Freeman R.M."/>
            <person name="Gunawardena J."/>
            <person name="Chu W."/>
            <person name="Stover N.A."/>
            <person name="Gregory B.D."/>
            <person name="Nowacki M."/>
            <person name="Derisi J."/>
            <person name="Roy S.W."/>
            <person name="Marshall W.F."/>
            <person name="Sood P."/>
        </authorList>
    </citation>
    <scope>NUCLEOTIDE SEQUENCE [LARGE SCALE GENOMIC DNA]</scope>
    <source>
        <strain evidence="7">WM001</strain>
    </source>
</reference>
<evidence type="ECO:0000256" key="3">
    <source>
        <dbReference type="ARBA" id="ARBA00022989"/>
    </source>
</evidence>
<gene>
    <name evidence="7" type="ORF">SteCoe_395</name>
</gene>
<dbReference type="SUPFAM" id="SSF81324">
    <property type="entry name" value="Voltage-gated potassium channels"/>
    <property type="match status" value="1"/>
</dbReference>
<dbReference type="Gene3D" id="2.60.120.10">
    <property type="entry name" value="Jelly Rolls"/>
    <property type="match status" value="1"/>
</dbReference>
<comment type="caution">
    <text evidence="7">The sequence shown here is derived from an EMBL/GenBank/DDBJ whole genome shotgun (WGS) entry which is preliminary data.</text>
</comment>
<dbReference type="GO" id="GO:0016020">
    <property type="term" value="C:membrane"/>
    <property type="evidence" value="ECO:0007669"/>
    <property type="project" value="UniProtKB-SubCell"/>
</dbReference>
<name>A0A1R2D431_9CILI</name>
<evidence type="ECO:0000256" key="1">
    <source>
        <dbReference type="ARBA" id="ARBA00004141"/>
    </source>
</evidence>
<sequence length="662" mass="78012">MNIFQVIGNAQNSNASSETERINFLGQRISRSVLRINKSQNSIPFDSSAFEYRDFNTISIPEYYNRLRALSNENPLLVKDRGYVILKRNKKKHFFDVILSILMYYSVISSLYYLAFKDKNAIGAAFDIFVWIMFTVDIILNFLTEYTDKKFRSILNLKLIASNYAKTWLIFDLMAQIPLGWFGHPTAEYFLRLIRVLKMEKNFVLININAISNKLSGLFYKRDCRDKTQFKLKFRYACKIAKQMLKMLFLTYFLACLWYYYVDYIIRKRHTDNDFVKNFNLEEDSEYKKIIKTWYYIFTTLATVGYGDFYATNIYEMGFAILLLIAGPTWFAFMMGSAIQMINKLNDVNGIANKLTDLELWITGIEEKYEVIPINIKSKILIHFKNFWKNDRLASMLNLSQEGFLSLECRSYFYSEMPNRFKRNLIGYLFGDIIKDHKTFFVHFSKIKYELCRSMQPRFYAANSVILECGNQVFEIIFVNSGRYEIGLSTCKGFRSYFNKSQKSIIGDYFFLNSIQAFATYKAMTNIQSYSIPCFILAEFIKLFKINVSSYLKKISKYYKELFNLMKNAPQETEEEKKDDYEKKSFSSLSDKKYFSGFLKKRIINCLISEKDENSNLKDVFDYVNKVNGVIKKLNSSRKDMLADLKEQLLLILIKNSTENNF</sequence>
<dbReference type="Gene3D" id="1.20.120.350">
    <property type="entry name" value="Voltage-gated potassium channels. Chain C"/>
    <property type="match status" value="1"/>
</dbReference>
<keyword evidence="3 5" id="KW-1133">Transmembrane helix</keyword>
<dbReference type="PANTHER" id="PTHR47823:SF9">
    <property type="entry name" value="CHROMOSOME UNDETERMINED SCAFFOLD_10, WHOLE GENOME SHOTGUN SEQUENCE"/>
    <property type="match status" value="1"/>
</dbReference>
<evidence type="ECO:0000256" key="4">
    <source>
        <dbReference type="ARBA" id="ARBA00023136"/>
    </source>
</evidence>
<evidence type="ECO:0000256" key="2">
    <source>
        <dbReference type="ARBA" id="ARBA00022692"/>
    </source>
</evidence>
<feature type="transmembrane region" description="Helical" evidence="5">
    <location>
        <begin position="293"/>
        <end position="311"/>
    </location>
</feature>
<organism evidence="7 8">
    <name type="scientific">Stentor coeruleus</name>
    <dbReference type="NCBI Taxonomy" id="5963"/>
    <lineage>
        <taxon>Eukaryota</taxon>
        <taxon>Sar</taxon>
        <taxon>Alveolata</taxon>
        <taxon>Ciliophora</taxon>
        <taxon>Postciliodesmatophora</taxon>
        <taxon>Heterotrichea</taxon>
        <taxon>Heterotrichida</taxon>
        <taxon>Stentoridae</taxon>
        <taxon>Stentor</taxon>
    </lineage>
</organism>
<dbReference type="Proteomes" id="UP000187209">
    <property type="component" value="Unassembled WGS sequence"/>
</dbReference>
<feature type="transmembrane region" description="Helical" evidence="5">
    <location>
        <begin position="240"/>
        <end position="261"/>
    </location>
</feature>
<keyword evidence="8" id="KW-1185">Reference proteome</keyword>
<evidence type="ECO:0000313" key="8">
    <source>
        <dbReference type="Proteomes" id="UP000187209"/>
    </source>
</evidence>
<protein>
    <recommendedName>
        <fullName evidence="6">Potassium channel domain-containing protein</fullName>
    </recommendedName>
</protein>
<dbReference type="Pfam" id="PF07885">
    <property type="entry name" value="Ion_trans_2"/>
    <property type="match status" value="1"/>
</dbReference>
<feature type="transmembrane region" description="Helical" evidence="5">
    <location>
        <begin position="121"/>
        <end position="143"/>
    </location>
</feature>
<evidence type="ECO:0000259" key="6">
    <source>
        <dbReference type="Pfam" id="PF07885"/>
    </source>
</evidence>
<evidence type="ECO:0000256" key="5">
    <source>
        <dbReference type="SAM" id="Phobius"/>
    </source>
</evidence>
<dbReference type="InterPro" id="IPR013099">
    <property type="entry name" value="K_chnl_dom"/>
</dbReference>